<dbReference type="EMBL" id="LXHC01000004">
    <property type="protein sequence ID" value="OAU98007.1"/>
    <property type="molecule type" value="Genomic_DNA"/>
</dbReference>
<dbReference type="Proteomes" id="UP000078228">
    <property type="component" value="Unassembled WGS sequence"/>
</dbReference>
<dbReference type="Proteomes" id="UP000078446">
    <property type="component" value="Unassembled WGS sequence"/>
</dbReference>
<dbReference type="PATRIC" id="fig|480.236.peg.2214"/>
<evidence type="ECO:0000313" key="1">
    <source>
        <dbReference type="EMBL" id="OAU98007.1"/>
    </source>
</evidence>
<comment type="caution">
    <text evidence="1">The sequence shown here is derived from an EMBL/GenBank/DDBJ whole genome shotgun (WGS) entry which is preliminary data.</text>
</comment>
<evidence type="ECO:0000313" key="2">
    <source>
        <dbReference type="EMBL" id="OAV00368.1"/>
    </source>
</evidence>
<sequence>MILGTIGSKAQDRLCFCKAIPNKAQRNSEFLKSVQAVLMFIQDG</sequence>
<evidence type="ECO:0000313" key="4">
    <source>
        <dbReference type="Proteomes" id="UP000078446"/>
    </source>
</evidence>
<dbReference type="EMBL" id="LXHE01000014">
    <property type="protein sequence ID" value="OAV00368.1"/>
    <property type="molecule type" value="Genomic_DNA"/>
</dbReference>
<gene>
    <name evidence="2" type="ORF">AO382_1518</name>
    <name evidence="1" type="ORF">AO384_0254</name>
</gene>
<reference evidence="3 4" key="1">
    <citation type="journal article" date="2016" name="Genome Biol. Evol.">
        <title>Comparative Genomic Analyses of the Moraxella catarrhalis Serosensitive and Seroresistant Lineages Demonstrate Their Independent Evolution.</title>
        <authorList>
            <person name="Earl J.P."/>
            <person name="de Vries S.P."/>
            <person name="Ahmed A."/>
            <person name="Powell E."/>
            <person name="Schultz M.P."/>
            <person name="Hermans P.W."/>
            <person name="Hill D.J."/>
            <person name="Zhou Z."/>
            <person name="Constantinidou C.I."/>
            <person name="Hu F.Z."/>
            <person name="Bootsma H.J."/>
            <person name="Ehrlich G.D."/>
        </authorList>
    </citation>
    <scope>NUCLEOTIDE SEQUENCE [LARGE SCALE GENOMIC DNA]</scope>
    <source>
        <strain evidence="1 3">Z7542</strain>
        <strain evidence="2 4">Z7574</strain>
    </source>
</reference>
<protein>
    <submittedName>
        <fullName evidence="1">Uncharacterized protein</fullName>
    </submittedName>
</protein>
<accession>A0A198URV1</accession>
<dbReference type="AlphaFoldDB" id="A0A198URV1"/>
<name>A0A198URV1_MORCA</name>
<organism evidence="1 3">
    <name type="scientific">Moraxella catarrhalis</name>
    <name type="common">Branhamella catarrhalis</name>
    <dbReference type="NCBI Taxonomy" id="480"/>
    <lineage>
        <taxon>Bacteria</taxon>
        <taxon>Pseudomonadati</taxon>
        <taxon>Pseudomonadota</taxon>
        <taxon>Gammaproteobacteria</taxon>
        <taxon>Moraxellales</taxon>
        <taxon>Moraxellaceae</taxon>
        <taxon>Moraxella</taxon>
    </lineage>
</organism>
<keyword evidence="3" id="KW-1185">Reference proteome</keyword>
<proteinExistence type="predicted"/>
<evidence type="ECO:0000313" key="3">
    <source>
        <dbReference type="Proteomes" id="UP000078228"/>
    </source>
</evidence>